<evidence type="ECO:0000313" key="4">
    <source>
        <dbReference type="Proteomes" id="UP001472677"/>
    </source>
</evidence>
<evidence type="ECO:0000259" key="2">
    <source>
        <dbReference type="Pfam" id="PF07885"/>
    </source>
</evidence>
<keyword evidence="1" id="KW-1133">Transmembrane helix</keyword>
<accession>A0ABR2AZR7</accession>
<organism evidence="3 4">
    <name type="scientific">Hibiscus sabdariffa</name>
    <name type="common">roselle</name>
    <dbReference type="NCBI Taxonomy" id="183260"/>
    <lineage>
        <taxon>Eukaryota</taxon>
        <taxon>Viridiplantae</taxon>
        <taxon>Streptophyta</taxon>
        <taxon>Embryophyta</taxon>
        <taxon>Tracheophyta</taxon>
        <taxon>Spermatophyta</taxon>
        <taxon>Magnoliopsida</taxon>
        <taxon>eudicotyledons</taxon>
        <taxon>Gunneridae</taxon>
        <taxon>Pentapetalae</taxon>
        <taxon>rosids</taxon>
        <taxon>malvids</taxon>
        <taxon>Malvales</taxon>
        <taxon>Malvaceae</taxon>
        <taxon>Malvoideae</taxon>
        <taxon>Hibiscus</taxon>
    </lineage>
</organism>
<proteinExistence type="predicted"/>
<evidence type="ECO:0000313" key="3">
    <source>
        <dbReference type="EMBL" id="KAK8499594.1"/>
    </source>
</evidence>
<keyword evidence="1" id="KW-0812">Transmembrane</keyword>
<dbReference type="SUPFAM" id="SSF81324">
    <property type="entry name" value="Voltage-gated potassium channels"/>
    <property type="match status" value="1"/>
</dbReference>
<keyword evidence="1" id="KW-0472">Membrane</keyword>
<gene>
    <name evidence="3" type="ORF">V6N12_000116</name>
</gene>
<dbReference type="Pfam" id="PF07885">
    <property type="entry name" value="Ion_trans_2"/>
    <property type="match status" value="1"/>
</dbReference>
<reference evidence="3 4" key="1">
    <citation type="journal article" date="2024" name="G3 (Bethesda)">
        <title>Genome assembly of Hibiscus sabdariffa L. provides insights into metabolisms of medicinal natural products.</title>
        <authorList>
            <person name="Kim T."/>
        </authorList>
    </citation>
    <scope>NUCLEOTIDE SEQUENCE [LARGE SCALE GENOMIC DNA]</scope>
    <source>
        <strain evidence="3">TK-2024</strain>
        <tissue evidence="3">Old leaves</tissue>
    </source>
</reference>
<dbReference type="Gene3D" id="1.10.287.70">
    <property type="match status" value="1"/>
</dbReference>
<dbReference type="EMBL" id="JBBPBM010000233">
    <property type="protein sequence ID" value="KAK8499594.1"/>
    <property type="molecule type" value="Genomic_DNA"/>
</dbReference>
<feature type="domain" description="Potassium channel" evidence="2">
    <location>
        <begin position="2"/>
        <end position="42"/>
    </location>
</feature>
<sequence>MCTIGYGGIAPSTPVTKIFSCVFVLVGFGFIDILLSGVASYVLDLQENMILTGIHMKKSQQGVLARNYIVDVDKGRMRIRLKLKQGWTRGIGGLPSGCCIEIIIEDLLAADGFISKSEYVIYKLKEMGKIGEKDILEICDQFNKLDPNNSSRSLGKSGGLKEQFFIETTFTKGTCQSIGFTKGMVYLGLPSPIPELSGKKVDPSFGNMGVHRQMKCSTYSSYEYSTDTQNC</sequence>
<name>A0ABR2AZR7_9ROSI</name>
<feature type="transmembrane region" description="Helical" evidence="1">
    <location>
        <begin position="22"/>
        <end position="43"/>
    </location>
</feature>
<dbReference type="InterPro" id="IPR013099">
    <property type="entry name" value="K_chnl_dom"/>
</dbReference>
<evidence type="ECO:0000256" key="1">
    <source>
        <dbReference type="SAM" id="Phobius"/>
    </source>
</evidence>
<dbReference type="Proteomes" id="UP001472677">
    <property type="component" value="Unassembled WGS sequence"/>
</dbReference>
<protein>
    <recommendedName>
        <fullName evidence="2">Potassium channel domain-containing protein</fullName>
    </recommendedName>
</protein>
<keyword evidence="4" id="KW-1185">Reference proteome</keyword>
<comment type="caution">
    <text evidence="3">The sequence shown here is derived from an EMBL/GenBank/DDBJ whole genome shotgun (WGS) entry which is preliminary data.</text>
</comment>